<evidence type="ECO:0000256" key="1">
    <source>
        <dbReference type="ARBA" id="ARBA00022723"/>
    </source>
</evidence>
<dbReference type="EMBL" id="PHNJ01000005">
    <property type="protein sequence ID" value="TYL38541.1"/>
    <property type="molecule type" value="Genomic_DNA"/>
</dbReference>
<feature type="domain" description="Blue (type 1) copper" evidence="4">
    <location>
        <begin position="223"/>
        <end position="308"/>
    </location>
</feature>
<evidence type="ECO:0000259" key="4">
    <source>
        <dbReference type="Pfam" id="PF00127"/>
    </source>
</evidence>
<dbReference type="PANTHER" id="PTHR36507">
    <property type="entry name" value="BLL1555 PROTEIN"/>
    <property type="match status" value="1"/>
</dbReference>
<gene>
    <name evidence="5" type="ORF">CV102_12130</name>
</gene>
<feature type="domain" description="Blue (type 1) copper" evidence="4">
    <location>
        <begin position="62"/>
        <end position="145"/>
    </location>
</feature>
<name>A0A8J8TQ68_9EURY</name>
<evidence type="ECO:0000313" key="6">
    <source>
        <dbReference type="Proteomes" id="UP000766904"/>
    </source>
</evidence>
<evidence type="ECO:0000313" key="5">
    <source>
        <dbReference type="EMBL" id="TYL38541.1"/>
    </source>
</evidence>
<reference evidence="5" key="1">
    <citation type="submission" date="2017-11" db="EMBL/GenBank/DDBJ databases">
        <authorList>
            <person name="Kajale S.C."/>
            <person name="Sharma A."/>
        </authorList>
    </citation>
    <scope>NUCLEOTIDE SEQUENCE</scope>
    <source>
        <strain evidence="5">LS1_42</strain>
    </source>
</reference>
<keyword evidence="6" id="KW-1185">Reference proteome</keyword>
<evidence type="ECO:0000256" key="2">
    <source>
        <dbReference type="ARBA" id="ARBA00023008"/>
    </source>
</evidence>
<dbReference type="OrthoDB" id="11088at2157"/>
<dbReference type="InterPro" id="IPR052721">
    <property type="entry name" value="ET_Amicyanin"/>
</dbReference>
<dbReference type="SUPFAM" id="SSF49503">
    <property type="entry name" value="Cupredoxins"/>
    <property type="match status" value="2"/>
</dbReference>
<proteinExistence type="predicted"/>
<sequence>MDDREQSRRQLLLGAAGTGTVTIATLAGCLGDDEGGANGDETNDDDADDVLEIETREGEDDEPAFVFDPAIAELEPGTTVRWVNTDGVFHTVTATDSLENRTASEEFNEEIRAEGDTFEWTPEEEGIQHYYCEPHAGFMIGTLAVGDVDDEELEAAEDVHDDPEGADDADDESVDDEDADDDPVDDEDEIDEDEIDEDEIDEEFVDMTGEDAVEIETRRGEDDEPDFVFDPAFVRVDAGTAIEWVNTDGVFHTVTSTDSIDSRQSGGDEFDATISSEDDTFEWDAEEAGTQPYYCSPHAGFMYGALEIE</sequence>
<dbReference type="PANTHER" id="PTHR36507:SF1">
    <property type="entry name" value="BLL1555 PROTEIN"/>
    <property type="match status" value="1"/>
</dbReference>
<dbReference type="GO" id="GO:0005507">
    <property type="term" value="F:copper ion binding"/>
    <property type="evidence" value="ECO:0007669"/>
    <property type="project" value="InterPro"/>
</dbReference>
<dbReference type="Gene3D" id="2.60.40.420">
    <property type="entry name" value="Cupredoxins - blue copper proteins"/>
    <property type="match status" value="2"/>
</dbReference>
<keyword evidence="2" id="KW-0186">Copper</keyword>
<dbReference type="Pfam" id="PF00127">
    <property type="entry name" value="Copper-bind"/>
    <property type="match status" value="2"/>
</dbReference>
<dbReference type="GO" id="GO:0009055">
    <property type="term" value="F:electron transfer activity"/>
    <property type="evidence" value="ECO:0007669"/>
    <property type="project" value="InterPro"/>
</dbReference>
<feature type="region of interest" description="Disordered" evidence="3">
    <location>
        <begin position="29"/>
        <end position="48"/>
    </location>
</feature>
<feature type="region of interest" description="Disordered" evidence="3">
    <location>
        <begin position="154"/>
        <end position="208"/>
    </location>
</feature>
<feature type="compositionally biased region" description="Acidic residues" evidence="3">
    <location>
        <begin position="31"/>
        <end position="48"/>
    </location>
</feature>
<dbReference type="InterPro" id="IPR008972">
    <property type="entry name" value="Cupredoxin"/>
</dbReference>
<keyword evidence="1" id="KW-0479">Metal-binding</keyword>
<accession>A0A8J8TQ68</accession>
<comment type="caution">
    <text evidence="5">The sequence shown here is derived from an EMBL/GenBank/DDBJ whole genome shotgun (WGS) entry which is preliminary data.</text>
</comment>
<dbReference type="RefSeq" id="WP_148858247.1">
    <property type="nucleotide sequence ID" value="NZ_PHNJ01000005.1"/>
</dbReference>
<dbReference type="Proteomes" id="UP000766904">
    <property type="component" value="Unassembled WGS sequence"/>
</dbReference>
<dbReference type="AlphaFoldDB" id="A0A8J8TQ68"/>
<organism evidence="5 6">
    <name type="scientific">Natronococcus pandeyae</name>
    <dbReference type="NCBI Taxonomy" id="2055836"/>
    <lineage>
        <taxon>Archaea</taxon>
        <taxon>Methanobacteriati</taxon>
        <taxon>Methanobacteriota</taxon>
        <taxon>Stenosarchaea group</taxon>
        <taxon>Halobacteria</taxon>
        <taxon>Halobacteriales</taxon>
        <taxon>Natrialbaceae</taxon>
        <taxon>Natronococcus</taxon>
    </lineage>
</organism>
<dbReference type="PROSITE" id="PS51257">
    <property type="entry name" value="PROKAR_LIPOPROTEIN"/>
    <property type="match status" value="1"/>
</dbReference>
<dbReference type="InterPro" id="IPR000923">
    <property type="entry name" value="BlueCu_1"/>
</dbReference>
<evidence type="ECO:0000256" key="3">
    <source>
        <dbReference type="SAM" id="MobiDB-lite"/>
    </source>
</evidence>
<protein>
    <submittedName>
        <fullName evidence="5">Halocyanin</fullName>
    </submittedName>
</protein>